<proteinExistence type="predicted"/>
<accession>A0ABV5S0S2</accession>
<dbReference type="Gene3D" id="3.40.50.720">
    <property type="entry name" value="NAD(P)-binding Rossmann-like Domain"/>
    <property type="match status" value="1"/>
</dbReference>
<comment type="caution">
    <text evidence="1">The sequence shown here is derived from an EMBL/GenBank/DDBJ whole genome shotgun (WGS) entry which is preliminary data.</text>
</comment>
<protein>
    <submittedName>
        <fullName evidence="1">Uncharacterized protein</fullName>
    </submittedName>
</protein>
<keyword evidence="2" id="KW-1185">Reference proteome</keyword>
<evidence type="ECO:0000313" key="2">
    <source>
        <dbReference type="Proteomes" id="UP001589532"/>
    </source>
</evidence>
<gene>
    <name evidence="1" type="ORF">ACFFSA_19430</name>
</gene>
<dbReference type="RefSeq" id="WP_344994873.1">
    <property type="nucleotide sequence ID" value="NZ_BAAAXV010000008.1"/>
</dbReference>
<evidence type="ECO:0000313" key="1">
    <source>
        <dbReference type="EMBL" id="MFB9625264.1"/>
    </source>
</evidence>
<organism evidence="1 2">
    <name type="scientific">Nonomuraea helvata</name>
    <dbReference type="NCBI Taxonomy" id="37484"/>
    <lineage>
        <taxon>Bacteria</taxon>
        <taxon>Bacillati</taxon>
        <taxon>Actinomycetota</taxon>
        <taxon>Actinomycetes</taxon>
        <taxon>Streptosporangiales</taxon>
        <taxon>Streptosporangiaceae</taxon>
        <taxon>Nonomuraea</taxon>
    </lineage>
</organism>
<dbReference type="EMBL" id="JBHMBW010000015">
    <property type="protein sequence ID" value="MFB9625264.1"/>
    <property type="molecule type" value="Genomic_DNA"/>
</dbReference>
<reference evidence="1 2" key="1">
    <citation type="submission" date="2024-09" db="EMBL/GenBank/DDBJ databases">
        <authorList>
            <person name="Sun Q."/>
            <person name="Mori K."/>
        </authorList>
    </citation>
    <scope>NUCLEOTIDE SEQUENCE [LARGE SCALE GENOMIC DNA]</scope>
    <source>
        <strain evidence="1 2">JCM 3143</strain>
    </source>
</reference>
<dbReference type="Proteomes" id="UP001589532">
    <property type="component" value="Unassembled WGS sequence"/>
</dbReference>
<sequence length="126" mass="13460">MRWLIGLVACAVLADWRQNSSGQLGLGDIVNRTSPAQVGTFATRVTGRVVVYGLAGGEAAITDWKLVYKHQIHLIGLNIGTLVQAAPQIFGEVMAQLFELLAAGPPSMSCRSRWGHQVIPTAIHAA</sequence>
<name>A0ABV5S0S2_9ACTN</name>